<dbReference type="PRINTS" id="PR00691">
    <property type="entry name" value="ADHESINB"/>
</dbReference>
<evidence type="ECO:0000256" key="2">
    <source>
        <dbReference type="ARBA" id="ARBA00022448"/>
    </source>
</evidence>
<evidence type="ECO:0000256" key="3">
    <source>
        <dbReference type="ARBA" id="ARBA00022729"/>
    </source>
</evidence>
<accession>A0A7W7STG6</accession>
<name>A0A7W7STG6_9ACTN</name>
<dbReference type="PRINTS" id="PR00690">
    <property type="entry name" value="ADHESNFAMILY"/>
</dbReference>
<dbReference type="GO" id="GO:0007155">
    <property type="term" value="P:cell adhesion"/>
    <property type="evidence" value="ECO:0007669"/>
    <property type="project" value="InterPro"/>
</dbReference>
<comment type="similarity">
    <text evidence="1 4">Belongs to the bacterial solute-binding protein 9 family.</text>
</comment>
<gene>
    <name evidence="6" type="ORF">FHR38_004391</name>
</gene>
<keyword evidence="2 4" id="KW-0813">Transport</keyword>
<comment type="caution">
    <text evidence="6">The sequence shown here is derived from an EMBL/GenBank/DDBJ whole genome shotgun (WGS) entry which is preliminary data.</text>
</comment>
<reference evidence="6 7" key="1">
    <citation type="submission" date="2020-08" db="EMBL/GenBank/DDBJ databases">
        <title>Sequencing the genomes of 1000 actinobacteria strains.</title>
        <authorList>
            <person name="Klenk H.-P."/>
        </authorList>
    </citation>
    <scope>NUCLEOTIDE SEQUENCE [LARGE SCALE GENOMIC DNA]</scope>
    <source>
        <strain evidence="6 7">DSM 45886</strain>
    </source>
</reference>
<dbReference type="PANTHER" id="PTHR42953">
    <property type="entry name" value="HIGH-AFFINITY ZINC UPTAKE SYSTEM PROTEIN ZNUA-RELATED"/>
    <property type="match status" value="1"/>
</dbReference>
<dbReference type="EMBL" id="JACHJW010000001">
    <property type="protein sequence ID" value="MBB4960658.1"/>
    <property type="molecule type" value="Genomic_DNA"/>
</dbReference>
<dbReference type="Gene3D" id="3.40.50.1980">
    <property type="entry name" value="Nitrogenase molybdenum iron protein domain"/>
    <property type="match status" value="2"/>
</dbReference>
<sequence length="352" mass="37686">MEIHPAARTRSARRSALRPAPDHQSTQPDIPVASPGRWRVASLRRRRGVAVAAALLALGSVTACSTDSAGQDPNRVDVVAGFYPLQFVTERIGGDAVRVTSLAKPGAEPHDLELNPGQVGQVVDAELIVYLKGFQPAVDEAVKQEAADRAFDVATVQPLLDASDAGHTHEEGEEHGHEEEAGAKDPHVWLDPERLATIGDRLAERLGKIAPDHAADYTARATTLRADLTTLDKEYAEGLKTCQRREIVVSHAAFGYLAQRYDLEQIGVSGLTPEDEPSPKRLAEVATEARQHGATTIFFETQVSSKVADTIAREVGASTAVLNPIEGVEAGADYFTAMRANLAALRKALGCS</sequence>
<dbReference type="Proteomes" id="UP000578819">
    <property type="component" value="Unassembled WGS sequence"/>
</dbReference>
<dbReference type="InterPro" id="IPR006127">
    <property type="entry name" value="ZnuA-like"/>
</dbReference>
<protein>
    <submittedName>
        <fullName evidence="6">Zinc transport system substrate-binding protein</fullName>
    </submittedName>
</protein>
<organism evidence="6 7">
    <name type="scientific">Micromonospora polyrhachis</name>
    <dbReference type="NCBI Taxonomy" id="1282883"/>
    <lineage>
        <taxon>Bacteria</taxon>
        <taxon>Bacillati</taxon>
        <taxon>Actinomycetota</taxon>
        <taxon>Actinomycetes</taxon>
        <taxon>Micromonosporales</taxon>
        <taxon>Micromonosporaceae</taxon>
        <taxon>Micromonospora</taxon>
    </lineage>
</organism>
<dbReference type="AlphaFoldDB" id="A0A7W7STG6"/>
<dbReference type="SUPFAM" id="SSF53807">
    <property type="entry name" value="Helical backbone' metal receptor"/>
    <property type="match status" value="1"/>
</dbReference>
<evidence type="ECO:0000313" key="7">
    <source>
        <dbReference type="Proteomes" id="UP000578819"/>
    </source>
</evidence>
<dbReference type="GO" id="GO:0046872">
    <property type="term" value="F:metal ion binding"/>
    <property type="evidence" value="ECO:0007669"/>
    <property type="project" value="InterPro"/>
</dbReference>
<proteinExistence type="inferred from homology"/>
<dbReference type="InterPro" id="IPR006129">
    <property type="entry name" value="AdhesinB"/>
</dbReference>
<feature type="region of interest" description="Disordered" evidence="5">
    <location>
        <begin position="1"/>
        <end position="34"/>
    </location>
</feature>
<dbReference type="GO" id="GO:0030001">
    <property type="term" value="P:metal ion transport"/>
    <property type="evidence" value="ECO:0007669"/>
    <property type="project" value="InterPro"/>
</dbReference>
<evidence type="ECO:0000256" key="1">
    <source>
        <dbReference type="ARBA" id="ARBA00011028"/>
    </source>
</evidence>
<evidence type="ECO:0000313" key="6">
    <source>
        <dbReference type="EMBL" id="MBB4960658.1"/>
    </source>
</evidence>
<evidence type="ECO:0000256" key="5">
    <source>
        <dbReference type="SAM" id="MobiDB-lite"/>
    </source>
</evidence>
<dbReference type="InterPro" id="IPR050492">
    <property type="entry name" value="Bact_metal-bind_prot9"/>
</dbReference>
<dbReference type="RefSeq" id="WP_184536396.1">
    <property type="nucleotide sequence ID" value="NZ_JACHJW010000001.1"/>
</dbReference>
<evidence type="ECO:0000256" key="4">
    <source>
        <dbReference type="RuleBase" id="RU003512"/>
    </source>
</evidence>
<dbReference type="Pfam" id="PF01297">
    <property type="entry name" value="ZnuA"/>
    <property type="match status" value="1"/>
</dbReference>
<dbReference type="InterPro" id="IPR006128">
    <property type="entry name" value="Lipoprotein_PsaA-like"/>
</dbReference>
<dbReference type="PANTHER" id="PTHR42953:SF3">
    <property type="entry name" value="HIGH-AFFINITY ZINC UPTAKE SYSTEM PROTEIN ZNUA"/>
    <property type="match status" value="1"/>
</dbReference>
<keyword evidence="7" id="KW-1185">Reference proteome</keyword>
<keyword evidence="3" id="KW-0732">Signal</keyword>
<feature type="region of interest" description="Disordered" evidence="5">
    <location>
        <begin position="165"/>
        <end position="184"/>
    </location>
</feature>